<dbReference type="EMBL" id="VBOS01000521">
    <property type="protein sequence ID" value="TMQ47611.1"/>
    <property type="molecule type" value="Genomic_DNA"/>
</dbReference>
<dbReference type="PANTHER" id="PTHR30373">
    <property type="entry name" value="UPF0603 PROTEIN YGCG"/>
    <property type="match status" value="1"/>
</dbReference>
<feature type="transmembrane region" description="Helical" evidence="1">
    <location>
        <begin position="199"/>
        <end position="216"/>
    </location>
</feature>
<proteinExistence type="predicted"/>
<reference evidence="4 5" key="1">
    <citation type="journal article" date="2019" name="Nat. Microbiol.">
        <title>Mediterranean grassland soil C-N compound turnover is dependent on rainfall and depth, and is mediated by genomically divergent microorganisms.</title>
        <authorList>
            <person name="Diamond S."/>
            <person name="Andeer P.F."/>
            <person name="Li Z."/>
            <person name="Crits-Christoph A."/>
            <person name="Burstein D."/>
            <person name="Anantharaman K."/>
            <person name="Lane K.R."/>
            <person name="Thomas B.C."/>
            <person name="Pan C."/>
            <person name="Northen T.R."/>
            <person name="Banfield J.F."/>
        </authorList>
    </citation>
    <scope>NUCLEOTIDE SEQUENCE [LARGE SCALE GENOMIC DNA]</scope>
    <source>
        <strain evidence="4">WS_2</strain>
    </source>
</reference>
<evidence type="ECO:0000256" key="2">
    <source>
        <dbReference type="SAM" id="SignalP"/>
    </source>
</evidence>
<dbReference type="InterPro" id="IPR007621">
    <property type="entry name" value="TPM_dom"/>
</dbReference>
<evidence type="ECO:0000256" key="1">
    <source>
        <dbReference type="SAM" id="Phobius"/>
    </source>
</evidence>
<feature type="chain" id="PRO_5021984907" description="TPM domain-containing protein" evidence="2">
    <location>
        <begin position="35"/>
        <end position="272"/>
    </location>
</feature>
<keyword evidence="1" id="KW-0812">Transmembrane</keyword>
<name>A0A538S8C0_UNCEI</name>
<gene>
    <name evidence="4" type="ORF">E6K72_13875</name>
</gene>
<evidence type="ECO:0000313" key="5">
    <source>
        <dbReference type="Proteomes" id="UP000317716"/>
    </source>
</evidence>
<keyword evidence="1" id="KW-0472">Membrane</keyword>
<organism evidence="4 5">
    <name type="scientific">Eiseniibacteriota bacterium</name>
    <dbReference type="NCBI Taxonomy" id="2212470"/>
    <lineage>
        <taxon>Bacteria</taxon>
        <taxon>Candidatus Eiseniibacteriota</taxon>
    </lineage>
</organism>
<accession>A0A538S8C0</accession>
<sequence length="272" mass="28430">MRLRRASARRASALPLAVVLLIAAAPFMLGPARAADEPAIPDPTGYVNDHAGLMDEASRTKLEAFLDQVEKKTGAQFAVLTVKSTAPLTASEYKVQVFERWKIGKKGQDDGLLLLIAADERDARFETGYGLEGTLPDGLESRIFRDEMAPRFRAGDYAGGITAGMIACAARVAAEKGVTLEWNGEELRYESRRGGPSELLVMLVALFLLIAIASAASRSRRGGWWWLGPAMGGWYGGFGGRGFGGGGFGGGGGSFGGFGGGGSGGGGGGGHW</sequence>
<evidence type="ECO:0000313" key="4">
    <source>
        <dbReference type="EMBL" id="TMQ47611.1"/>
    </source>
</evidence>
<comment type="caution">
    <text evidence="4">The sequence shown here is derived from an EMBL/GenBank/DDBJ whole genome shotgun (WGS) entry which is preliminary data.</text>
</comment>
<feature type="signal peptide" evidence="2">
    <location>
        <begin position="1"/>
        <end position="34"/>
    </location>
</feature>
<evidence type="ECO:0000259" key="3">
    <source>
        <dbReference type="Pfam" id="PF04536"/>
    </source>
</evidence>
<dbReference type="PANTHER" id="PTHR30373:SF2">
    <property type="entry name" value="UPF0603 PROTEIN YGCG"/>
    <property type="match status" value="1"/>
</dbReference>
<keyword evidence="1" id="KW-1133">Transmembrane helix</keyword>
<protein>
    <recommendedName>
        <fullName evidence="3">TPM domain-containing protein</fullName>
    </recommendedName>
</protein>
<dbReference type="Proteomes" id="UP000317716">
    <property type="component" value="Unassembled WGS sequence"/>
</dbReference>
<dbReference type="Pfam" id="PF04536">
    <property type="entry name" value="TPM_phosphatase"/>
    <property type="match status" value="1"/>
</dbReference>
<dbReference type="AlphaFoldDB" id="A0A538S8C0"/>
<keyword evidence="2" id="KW-0732">Signal</keyword>
<dbReference type="Gene3D" id="3.10.310.50">
    <property type="match status" value="1"/>
</dbReference>
<feature type="domain" description="TPM" evidence="3">
    <location>
        <begin position="47"/>
        <end position="169"/>
    </location>
</feature>